<name>A0AAV4W7Q3_9ARAC</name>
<protein>
    <submittedName>
        <fullName evidence="1">Uncharacterized protein</fullName>
    </submittedName>
</protein>
<comment type="caution">
    <text evidence="1">The sequence shown here is derived from an EMBL/GenBank/DDBJ whole genome shotgun (WGS) entry which is preliminary data.</text>
</comment>
<dbReference type="AlphaFoldDB" id="A0AAV4W7Q3"/>
<reference evidence="1 2" key="1">
    <citation type="submission" date="2021-06" db="EMBL/GenBank/DDBJ databases">
        <title>Caerostris darwini draft genome.</title>
        <authorList>
            <person name="Kono N."/>
            <person name="Arakawa K."/>
        </authorList>
    </citation>
    <scope>NUCLEOTIDE SEQUENCE [LARGE SCALE GENOMIC DNA]</scope>
</reference>
<evidence type="ECO:0000313" key="2">
    <source>
        <dbReference type="Proteomes" id="UP001054837"/>
    </source>
</evidence>
<proteinExistence type="predicted"/>
<keyword evidence="2" id="KW-1185">Reference proteome</keyword>
<evidence type="ECO:0000313" key="1">
    <source>
        <dbReference type="EMBL" id="GIY77971.1"/>
    </source>
</evidence>
<dbReference type="EMBL" id="BPLQ01014198">
    <property type="protein sequence ID" value="GIY77971.1"/>
    <property type="molecule type" value="Genomic_DNA"/>
</dbReference>
<gene>
    <name evidence="1" type="ORF">CDAR_573111</name>
</gene>
<accession>A0AAV4W7Q3</accession>
<organism evidence="1 2">
    <name type="scientific">Caerostris darwini</name>
    <dbReference type="NCBI Taxonomy" id="1538125"/>
    <lineage>
        <taxon>Eukaryota</taxon>
        <taxon>Metazoa</taxon>
        <taxon>Ecdysozoa</taxon>
        <taxon>Arthropoda</taxon>
        <taxon>Chelicerata</taxon>
        <taxon>Arachnida</taxon>
        <taxon>Araneae</taxon>
        <taxon>Araneomorphae</taxon>
        <taxon>Entelegynae</taxon>
        <taxon>Araneoidea</taxon>
        <taxon>Araneidae</taxon>
        <taxon>Caerostris</taxon>
    </lineage>
</organism>
<dbReference type="Proteomes" id="UP001054837">
    <property type="component" value="Unassembled WGS sequence"/>
</dbReference>
<sequence>MDGARDNHGIGCGWGSGLPWDSSAVPWGWGHGYHGWSPLWGEGGITSSSSLELIGIFNNDLRAITSLDEPRDPNVPRGIEST</sequence>